<proteinExistence type="predicted"/>
<feature type="compositionally biased region" description="Polar residues" evidence="1">
    <location>
        <begin position="25"/>
        <end position="35"/>
    </location>
</feature>
<evidence type="ECO:0000313" key="5">
    <source>
        <dbReference type="Proteomes" id="UP001209317"/>
    </source>
</evidence>
<dbReference type="EMBL" id="JAOTPL010000030">
    <property type="protein sequence ID" value="MCU7695465.1"/>
    <property type="molecule type" value="Genomic_DNA"/>
</dbReference>
<evidence type="ECO:0000313" key="4">
    <source>
        <dbReference type="EMBL" id="MCU7695465.1"/>
    </source>
</evidence>
<feature type="region of interest" description="Disordered" evidence="1">
    <location>
        <begin position="25"/>
        <end position="48"/>
    </location>
</feature>
<accession>A0AAE3IQC6</accession>
<name>A0AAE3IQC6_9BACT</name>
<feature type="chain" id="PRO_5042108312" evidence="2">
    <location>
        <begin position="20"/>
        <end position="250"/>
    </location>
</feature>
<reference evidence="4" key="1">
    <citation type="submission" date="2022-10" db="EMBL/GenBank/DDBJ databases">
        <authorList>
            <person name="Kim H.S."/>
            <person name="Kim J.-S."/>
            <person name="Suh M.K."/>
            <person name="Eom M.K."/>
            <person name="Lee J.-S."/>
        </authorList>
    </citation>
    <scope>NUCLEOTIDE SEQUENCE</scope>
    <source>
        <strain evidence="4">LIP-5</strain>
    </source>
</reference>
<feature type="compositionally biased region" description="Low complexity" evidence="1">
    <location>
        <begin position="36"/>
        <end position="48"/>
    </location>
</feature>
<keyword evidence="2" id="KW-0732">Signal</keyword>
<feature type="signal peptide" evidence="2">
    <location>
        <begin position="1"/>
        <end position="19"/>
    </location>
</feature>
<comment type="caution">
    <text evidence="4">The sequence shown here is derived from an EMBL/GenBank/DDBJ whole genome shotgun (WGS) entry which is preliminary data.</text>
</comment>
<sequence length="250" mass="26112">MKRALFLSAIALVIMNACQYDENKSTAGSPAITQPSNTTTNTDNASSKNFPFTNFTQLEIGAAFKITLTQAPEFSVVANGNTEDLEKINIRKDGSTLKIGMQNGAATDHAVIELVITMPNIEELETSGVVEVTGTNTFTGNKLSLDLSGSSAININIDVQKLNINGSGATELNMSGKASQLKLELSGTGTASLIQLAVNHAGIEMSGATSAQLNVAERMQAEVSGTANIVYKGNPSVTQEVSGAASIKKI</sequence>
<evidence type="ECO:0000256" key="2">
    <source>
        <dbReference type="SAM" id="SignalP"/>
    </source>
</evidence>
<dbReference type="AlphaFoldDB" id="A0AAE3IQC6"/>
<feature type="domain" description="Putative auto-transporter adhesin head GIN" evidence="3">
    <location>
        <begin position="54"/>
        <end position="235"/>
    </location>
</feature>
<evidence type="ECO:0000256" key="1">
    <source>
        <dbReference type="SAM" id="MobiDB-lite"/>
    </source>
</evidence>
<dbReference type="InterPro" id="IPR021255">
    <property type="entry name" value="DUF2807"/>
</dbReference>
<organism evidence="4 5">
    <name type="scientific">Haoranjiania flava</name>
    <dbReference type="NCBI Taxonomy" id="1856322"/>
    <lineage>
        <taxon>Bacteria</taxon>
        <taxon>Pseudomonadati</taxon>
        <taxon>Bacteroidota</taxon>
        <taxon>Chitinophagia</taxon>
        <taxon>Chitinophagales</taxon>
        <taxon>Chitinophagaceae</taxon>
        <taxon>Haoranjiania</taxon>
    </lineage>
</organism>
<evidence type="ECO:0000259" key="3">
    <source>
        <dbReference type="Pfam" id="PF10988"/>
    </source>
</evidence>
<gene>
    <name evidence="4" type="ORF">OD355_13145</name>
</gene>
<dbReference type="Proteomes" id="UP001209317">
    <property type="component" value="Unassembled WGS sequence"/>
</dbReference>
<dbReference type="Gene3D" id="2.160.20.120">
    <property type="match status" value="1"/>
</dbReference>
<keyword evidence="5" id="KW-1185">Reference proteome</keyword>
<dbReference type="Pfam" id="PF10988">
    <property type="entry name" value="DUF2807"/>
    <property type="match status" value="1"/>
</dbReference>
<dbReference type="RefSeq" id="WP_263038952.1">
    <property type="nucleotide sequence ID" value="NZ_JAOTPL010000030.1"/>
</dbReference>
<protein>
    <submittedName>
        <fullName evidence="4">DUF2807 domain-containing protein</fullName>
    </submittedName>
</protein>